<dbReference type="PANTHER" id="PTHR21600">
    <property type="entry name" value="MITOCHONDRIAL RNA PSEUDOURIDINE SYNTHASE"/>
    <property type="match status" value="1"/>
</dbReference>
<feature type="coiled-coil region" evidence="1">
    <location>
        <begin position="139"/>
        <end position="200"/>
    </location>
</feature>
<dbReference type="GO" id="GO:0003723">
    <property type="term" value="F:RNA binding"/>
    <property type="evidence" value="ECO:0007669"/>
    <property type="project" value="InterPro"/>
</dbReference>
<dbReference type="PANTHER" id="PTHR21600:SF89">
    <property type="entry name" value="RIBOSOMAL LARGE SUBUNIT PSEUDOURIDINE SYNTHASE A"/>
    <property type="match status" value="1"/>
</dbReference>
<dbReference type="Gene3D" id="3.30.2350.10">
    <property type="entry name" value="Pseudouridine synthase"/>
    <property type="match status" value="1"/>
</dbReference>
<dbReference type="GO" id="GO:0000455">
    <property type="term" value="P:enzyme-directed rRNA pseudouridine synthesis"/>
    <property type="evidence" value="ECO:0007669"/>
    <property type="project" value="TreeGrafter"/>
</dbReference>
<proteinExistence type="predicted"/>
<dbReference type="InterPro" id="IPR050188">
    <property type="entry name" value="RluA_PseudoU_synthase"/>
</dbReference>
<dbReference type="PROSITE" id="PS01129">
    <property type="entry name" value="PSI_RLU"/>
    <property type="match status" value="1"/>
</dbReference>
<dbReference type="Proteomes" id="UP000238180">
    <property type="component" value="Unassembled WGS sequence"/>
</dbReference>
<dbReference type="EMBL" id="OLKH01000104">
    <property type="protein sequence ID" value="SPE77925.1"/>
    <property type="molecule type" value="Genomic_DNA"/>
</dbReference>
<evidence type="ECO:0000313" key="3">
    <source>
        <dbReference type="EMBL" id="SPE77925.1"/>
    </source>
</evidence>
<dbReference type="GO" id="GO:0160151">
    <property type="term" value="F:tRNA pseudouridine(32) synthase activity"/>
    <property type="evidence" value="ECO:0007669"/>
    <property type="project" value="UniProtKB-EC"/>
</dbReference>
<gene>
    <name evidence="3" type="primary">rluA</name>
    <name evidence="3" type="ORF">FLACOL_01939</name>
</gene>
<dbReference type="AlphaFoldDB" id="A0A2N9PC53"/>
<feature type="domain" description="Pseudouridine synthase RsuA/RluA-like" evidence="2">
    <location>
        <begin position="386"/>
        <end position="533"/>
    </location>
</feature>
<dbReference type="EC" id="5.4.99.28" evidence="3"/>
<dbReference type="InterPro" id="IPR020103">
    <property type="entry name" value="PsdUridine_synth_cat_dom_sf"/>
</dbReference>
<evidence type="ECO:0000256" key="1">
    <source>
        <dbReference type="SAM" id="Coils"/>
    </source>
</evidence>
<organism evidence="3 4">
    <name type="scientific">Flavobacterium columnare</name>
    <dbReference type="NCBI Taxonomy" id="996"/>
    <lineage>
        <taxon>Bacteria</taxon>
        <taxon>Pseudomonadati</taxon>
        <taxon>Bacteroidota</taxon>
        <taxon>Flavobacteriia</taxon>
        <taxon>Flavobacteriales</taxon>
        <taxon>Flavobacteriaceae</taxon>
        <taxon>Flavobacterium</taxon>
    </lineage>
</organism>
<dbReference type="SUPFAM" id="SSF55120">
    <property type="entry name" value="Pseudouridine synthase"/>
    <property type="match status" value="1"/>
</dbReference>
<dbReference type="Pfam" id="PF00849">
    <property type="entry name" value="PseudoU_synth_2"/>
    <property type="match status" value="1"/>
</dbReference>
<dbReference type="InterPro" id="IPR006145">
    <property type="entry name" value="PsdUridine_synth_RsuA/RluA"/>
</dbReference>
<dbReference type="CDD" id="cd02869">
    <property type="entry name" value="PseudoU_synth_RluA_like"/>
    <property type="match status" value="1"/>
</dbReference>
<evidence type="ECO:0000313" key="4">
    <source>
        <dbReference type="Proteomes" id="UP000238180"/>
    </source>
</evidence>
<keyword evidence="1" id="KW-0175">Coiled coil</keyword>
<accession>A0A2N9PC53</accession>
<sequence>MLESYLENFCLYRFLDALTYLCPMQNLMFFQSFKRDISSIILPKKFTFPFYYDPHELSIIASQELQTYLENQNDFEHNFGLKEGQEGLVIGKMFGVLVCQNLAGEIGYLWAFSGKLAEQNQLNYFVPTVYDMLDASSFYKEEEAKINELNEQINLAETKFDYLESLSLLKQINEEAEKDIQKQKQYIKEQKSKREDLRNQALLTMTKEEQGLYFIQLSEQSKNEAILLKKMTKYWNFKKEEAKEKKQYFENQILLLKEQRKKLSAQTQQRLFAEYSFLNRFGKTKSIGEIFNNNPPAGAGECAAPKLLHYAFKKQLKPLCMAEFWWGQSPKSEVRKHKQFYPACKGKCEPILLGHMLEGLEIDENPFYNNPAEGKDIKIIYEDDYMLAINKPAEFLSVPGKLVSDSVYERIKKKYPKATGPLVVHRLDMSTSGIMLIAKTEEIYIALQSQFIKRTVKKCYEAILDGLLNSDSGFIDLPLRVDLEDRPRQMVCYEHGKPAQTSWEKISVQNNKTRVNFYPITGRTHQLRVHASHPSGLNTAIVGDDLYGKKADRLYLHAKSITFVHPITLNSLTIETEADF</sequence>
<reference evidence="3 4" key="1">
    <citation type="submission" date="2018-02" db="EMBL/GenBank/DDBJ databases">
        <authorList>
            <person name="Cohen D.B."/>
            <person name="Kent A.D."/>
        </authorList>
    </citation>
    <scope>NUCLEOTIDE SEQUENCE [LARGE SCALE GENOMIC DNA]</scope>
    <source>
        <strain evidence="3">CIP109753</strain>
    </source>
</reference>
<evidence type="ECO:0000259" key="2">
    <source>
        <dbReference type="Pfam" id="PF00849"/>
    </source>
</evidence>
<name>A0A2N9PC53_9FLAO</name>
<dbReference type="InterPro" id="IPR006224">
    <property type="entry name" value="PsdUridine_synth_RluA-like_CS"/>
</dbReference>
<protein>
    <submittedName>
        <fullName evidence="3">Ribosomal large subunit pseudouridine synthase A</fullName>
        <ecNumber evidence="3">5.4.99.28</ecNumber>
    </submittedName>
</protein>
<keyword evidence="3" id="KW-0413">Isomerase</keyword>